<reference evidence="3" key="1">
    <citation type="submission" date="2016-11" db="EMBL/GenBank/DDBJ databases">
        <authorList>
            <person name="Varghese N."/>
            <person name="Submissions S."/>
        </authorList>
    </citation>
    <scope>NUCLEOTIDE SEQUENCE [LARGE SCALE GENOMIC DNA]</scope>
    <source>
        <strain evidence="3">DSM 22363</strain>
    </source>
</reference>
<keyword evidence="3" id="KW-1185">Reference proteome</keyword>
<dbReference type="Proteomes" id="UP000185192">
    <property type="component" value="Unassembled WGS sequence"/>
</dbReference>
<organism evidence="2 3">
    <name type="scientific">Parasphingorhabdus marina DSM 22363</name>
    <dbReference type="NCBI Taxonomy" id="1123272"/>
    <lineage>
        <taxon>Bacteria</taxon>
        <taxon>Pseudomonadati</taxon>
        <taxon>Pseudomonadota</taxon>
        <taxon>Alphaproteobacteria</taxon>
        <taxon>Sphingomonadales</taxon>
        <taxon>Sphingomonadaceae</taxon>
        <taxon>Parasphingorhabdus</taxon>
    </lineage>
</organism>
<dbReference type="SUPFAM" id="SSF55729">
    <property type="entry name" value="Acyl-CoA N-acyltransferases (Nat)"/>
    <property type="match status" value="1"/>
</dbReference>
<dbReference type="Pfam" id="PF00583">
    <property type="entry name" value="Acetyltransf_1"/>
    <property type="match status" value="1"/>
</dbReference>
<dbReference type="STRING" id="1123272.SAMN02745824_1375"/>
<dbReference type="AlphaFoldDB" id="A0A1N6D0J5"/>
<dbReference type="InterPro" id="IPR016181">
    <property type="entry name" value="Acyl_CoA_acyltransferase"/>
</dbReference>
<evidence type="ECO:0000259" key="1">
    <source>
        <dbReference type="PROSITE" id="PS51186"/>
    </source>
</evidence>
<sequence length="145" mass="16942">MRYSRMTRRVSIARPDHLDWLLSHDRDVSQDWVERCIMHKEYLILQEDGLEIGFIRWSSFWGKIPYMDMIFVLPSSRTSGAGKLLYRAWEKAMADRGAGLLMTSCERDEQEPLRWHMANGFEIVGEVAFPGFQNGKEVFLAKILV</sequence>
<name>A0A1N6D0J5_9SPHN</name>
<protein>
    <submittedName>
        <fullName evidence="2">Acetyltransferase (GNAT) family protein</fullName>
    </submittedName>
</protein>
<dbReference type="PROSITE" id="PS51186">
    <property type="entry name" value="GNAT"/>
    <property type="match status" value="1"/>
</dbReference>
<evidence type="ECO:0000313" key="3">
    <source>
        <dbReference type="Proteomes" id="UP000185192"/>
    </source>
</evidence>
<gene>
    <name evidence="2" type="ORF">SAMN02745824_1375</name>
</gene>
<accession>A0A1N6D0J5</accession>
<dbReference type="EMBL" id="FSQW01000001">
    <property type="protein sequence ID" value="SIN64318.1"/>
    <property type="molecule type" value="Genomic_DNA"/>
</dbReference>
<proteinExistence type="predicted"/>
<evidence type="ECO:0000313" key="2">
    <source>
        <dbReference type="EMBL" id="SIN64318.1"/>
    </source>
</evidence>
<dbReference type="CDD" id="cd04301">
    <property type="entry name" value="NAT_SF"/>
    <property type="match status" value="1"/>
</dbReference>
<dbReference type="GO" id="GO:0016747">
    <property type="term" value="F:acyltransferase activity, transferring groups other than amino-acyl groups"/>
    <property type="evidence" value="ECO:0007669"/>
    <property type="project" value="InterPro"/>
</dbReference>
<dbReference type="InterPro" id="IPR000182">
    <property type="entry name" value="GNAT_dom"/>
</dbReference>
<feature type="domain" description="N-acetyltransferase" evidence="1">
    <location>
        <begin position="1"/>
        <end position="145"/>
    </location>
</feature>
<dbReference type="Gene3D" id="3.40.630.30">
    <property type="match status" value="1"/>
</dbReference>
<keyword evidence="2" id="KW-0808">Transferase</keyword>